<feature type="transmembrane region" description="Helical" evidence="10">
    <location>
        <begin position="291"/>
        <end position="310"/>
    </location>
</feature>
<evidence type="ECO:0000256" key="5">
    <source>
        <dbReference type="ARBA" id="ARBA00022741"/>
    </source>
</evidence>
<organism evidence="13">
    <name type="scientific">Planktothricoides raciborskii GIHE-MW2</name>
    <dbReference type="NCBI Taxonomy" id="2792601"/>
    <lineage>
        <taxon>Bacteria</taxon>
        <taxon>Bacillati</taxon>
        <taxon>Cyanobacteriota</taxon>
        <taxon>Cyanophyceae</taxon>
        <taxon>Oscillatoriophycideae</taxon>
        <taxon>Oscillatoriales</taxon>
        <taxon>Oscillatoriaceae</taxon>
        <taxon>Planktothricoides</taxon>
    </lineage>
</organism>
<dbReference type="Pfam" id="PF00664">
    <property type="entry name" value="ABC_membrane"/>
    <property type="match status" value="1"/>
</dbReference>
<dbReference type="RefSeq" id="WP_054466740.1">
    <property type="nucleotide sequence ID" value="NZ_CP159837.1"/>
</dbReference>
<dbReference type="AlphaFoldDB" id="A0AAU8JI82"/>
<dbReference type="SUPFAM" id="SSF47384">
    <property type="entry name" value="Homodimeric domain of signal transducing histidine kinase"/>
    <property type="match status" value="1"/>
</dbReference>
<evidence type="ECO:0000259" key="12">
    <source>
        <dbReference type="PROSITE" id="PS50929"/>
    </source>
</evidence>
<feature type="transmembrane region" description="Helical" evidence="10">
    <location>
        <begin position="76"/>
        <end position="104"/>
    </location>
</feature>
<name>A0AAU8JI82_9CYAN</name>
<keyword evidence="8 10" id="KW-0472">Membrane</keyword>
<accession>A0AAU8JI82</accession>
<evidence type="ECO:0000256" key="2">
    <source>
        <dbReference type="ARBA" id="ARBA00004651"/>
    </source>
</evidence>
<dbReference type="Gene3D" id="3.40.50.300">
    <property type="entry name" value="P-loop containing nucleotide triphosphate hydrolases"/>
    <property type="match status" value="1"/>
</dbReference>
<feature type="domain" description="ABC transmembrane type-1" evidence="12">
    <location>
        <begin position="36"/>
        <end position="322"/>
    </location>
</feature>
<evidence type="ECO:0000313" key="13">
    <source>
        <dbReference type="EMBL" id="XCM38479.1"/>
    </source>
</evidence>
<evidence type="ECO:0000256" key="4">
    <source>
        <dbReference type="ARBA" id="ARBA00022692"/>
    </source>
</evidence>
<evidence type="ECO:0000256" key="10">
    <source>
        <dbReference type="SAM" id="Phobius"/>
    </source>
</evidence>
<dbReference type="SUPFAM" id="SSF90123">
    <property type="entry name" value="ABC transporter transmembrane region"/>
    <property type="match status" value="1"/>
</dbReference>
<keyword evidence="5" id="KW-0547">Nucleotide-binding</keyword>
<dbReference type="GO" id="GO:0005886">
    <property type="term" value="C:plasma membrane"/>
    <property type="evidence" value="ECO:0007669"/>
    <property type="project" value="UniProtKB-SubCell"/>
</dbReference>
<dbReference type="GO" id="GO:0015421">
    <property type="term" value="F:ABC-type oligopeptide transporter activity"/>
    <property type="evidence" value="ECO:0007669"/>
    <property type="project" value="TreeGrafter"/>
</dbReference>
<comment type="subcellular location">
    <subcellularLocation>
        <location evidence="2">Cell membrane</location>
        <topology evidence="2">Multi-pass membrane protein</topology>
    </subcellularLocation>
</comment>
<dbReference type="InterPro" id="IPR036097">
    <property type="entry name" value="HisK_dim/P_sf"/>
</dbReference>
<dbReference type="PROSITE" id="PS50893">
    <property type="entry name" value="ABC_TRANSPORTER_2"/>
    <property type="match status" value="1"/>
</dbReference>
<dbReference type="GO" id="GO:0000155">
    <property type="term" value="F:phosphorelay sensor kinase activity"/>
    <property type="evidence" value="ECO:0007669"/>
    <property type="project" value="InterPro"/>
</dbReference>
<feature type="transmembrane region" description="Helical" evidence="10">
    <location>
        <begin position="16"/>
        <end position="44"/>
    </location>
</feature>
<evidence type="ECO:0000256" key="7">
    <source>
        <dbReference type="ARBA" id="ARBA00022989"/>
    </source>
</evidence>
<keyword evidence="9" id="KW-0175">Coiled coil</keyword>
<dbReference type="InterPro" id="IPR027417">
    <property type="entry name" value="P-loop_NTPase"/>
</dbReference>
<dbReference type="Gene3D" id="1.20.1560.10">
    <property type="entry name" value="ABC transporter type 1, transmembrane domain"/>
    <property type="match status" value="1"/>
</dbReference>
<dbReference type="GO" id="GO:0016887">
    <property type="term" value="F:ATP hydrolysis activity"/>
    <property type="evidence" value="ECO:0007669"/>
    <property type="project" value="InterPro"/>
</dbReference>
<dbReference type="InterPro" id="IPR003593">
    <property type="entry name" value="AAA+_ATPase"/>
</dbReference>
<evidence type="ECO:0000256" key="9">
    <source>
        <dbReference type="SAM" id="Coils"/>
    </source>
</evidence>
<dbReference type="GO" id="GO:0005524">
    <property type="term" value="F:ATP binding"/>
    <property type="evidence" value="ECO:0007669"/>
    <property type="project" value="UniProtKB-KW"/>
</dbReference>
<gene>
    <name evidence="13" type="ORF">ABWT76_001332</name>
</gene>
<feature type="coiled-coil region" evidence="9">
    <location>
        <begin position="628"/>
        <end position="656"/>
    </location>
</feature>
<dbReference type="FunFam" id="3.40.50.300:FF:000218">
    <property type="entry name" value="Multidrug ABC transporter ATP-binding protein"/>
    <property type="match status" value="1"/>
</dbReference>
<dbReference type="PANTHER" id="PTHR43394:SF1">
    <property type="entry name" value="ATP-BINDING CASSETTE SUB-FAMILY B MEMBER 10, MITOCHONDRIAL"/>
    <property type="match status" value="1"/>
</dbReference>
<evidence type="ECO:0000256" key="1">
    <source>
        <dbReference type="ARBA" id="ARBA00000085"/>
    </source>
</evidence>
<dbReference type="InterPro" id="IPR039421">
    <property type="entry name" value="Type_1_exporter"/>
</dbReference>
<reference evidence="13" key="1">
    <citation type="submission" date="2024-07" db="EMBL/GenBank/DDBJ databases">
        <authorList>
            <person name="Kim Y.J."/>
            <person name="Jeong J.Y."/>
        </authorList>
    </citation>
    <scope>NUCLEOTIDE SEQUENCE</scope>
    <source>
        <strain evidence="13">GIHE-MW2</strain>
    </source>
</reference>
<dbReference type="Pfam" id="PF00005">
    <property type="entry name" value="ABC_tran"/>
    <property type="match status" value="1"/>
</dbReference>
<keyword evidence="7 10" id="KW-1133">Transmembrane helix</keyword>
<evidence type="ECO:0000259" key="11">
    <source>
        <dbReference type="PROSITE" id="PS50893"/>
    </source>
</evidence>
<feature type="transmembrane region" description="Helical" evidence="10">
    <location>
        <begin position="153"/>
        <end position="174"/>
    </location>
</feature>
<sequence length="673" mass="74810">MTPYKFLLKFARRQPVWILITIILGWTGALFNGVSTTLIVPLLLGFLGQELKFEQAPPFLRYTLSLFDNLPAKYRLLYMMGIILLGILLKNGAIYASTVASAYVSKQLVRDIRLAAIKLLLDVDLDFYSKTKIGDVINSIGQEVSRAAGAIRLGIQMVVHGITILVFIAILISISWQLTLVAPFILVWVPVLSQFVINRSQKYGDFLSQSSRAFSGKFIEILNGIRLVKSTSSEAREYDIIVQRILDREEAELKSEMNYALTAPINEISAVSALLAMIAIGRVLFANQIDSLSAVLLTYLFVLNRMMVVVGQLNSTRSRFANAVPGAVIVSEFLRLDDKPIMQNGYIPYQGIQKEIRFEGVSFSYPSSSELVLDEINLTIPRGTTLALVGGSGAGKSTLADLVPRFYDPTAGKITIDGIDLRDYDFTTLRKAMGIVSQETFLFNDSVRNNISYPRPDASEAEIIQAAKQANAYDFIVQLPQGFDTEIGDRGVMLSGGQRQRIAIARALLSNPDILVLDEATSALDTVSEHLVQQAIERLSSDRTSIVIAHRLSTVQKADQIVVLEKGKIIEIGTHIELLKKGGRYTHLYSLQFSKDSQELLLKRARNETLMNSSYEIRTRLNPMIGFLRLLVDNAADSAEERRELTQEAYESAMRLLGTLEYLESSAKESIDP</sequence>
<dbReference type="EC" id="2.7.13.3" evidence="3"/>
<evidence type="ECO:0000256" key="6">
    <source>
        <dbReference type="ARBA" id="ARBA00022840"/>
    </source>
</evidence>
<dbReference type="PANTHER" id="PTHR43394">
    <property type="entry name" value="ATP-DEPENDENT PERMEASE MDL1, MITOCHONDRIAL"/>
    <property type="match status" value="1"/>
</dbReference>
<proteinExistence type="predicted"/>
<dbReference type="PROSITE" id="PS50929">
    <property type="entry name" value="ABC_TM1F"/>
    <property type="match status" value="1"/>
</dbReference>
<protein>
    <recommendedName>
        <fullName evidence="3">histidine kinase</fullName>
        <ecNumber evidence="3">2.7.13.3</ecNumber>
    </recommendedName>
</protein>
<keyword evidence="6 13" id="KW-0067">ATP-binding</keyword>
<dbReference type="SUPFAM" id="SSF52540">
    <property type="entry name" value="P-loop containing nucleoside triphosphate hydrolases"/>
    <property type="match status" value="1"/>
</dbReference>
<feature type="domain" description="ABC transporter" evidence="11">
    <location>
        <begin position="356"/>
        <end position="591"/>
    </location>
</feature>
<dbReference type="InterPro" id="IPR011527">
    <property type="entry name" value="ABC1_TM_dom"/>
</dbReference>
<feature type="transmembrane region" description="Helical" evidence="10">
    <location>
        <begin position="265"/>
        <end position="285"/>
    </location>
</feature>
<dbReference type="InterPro" id="IPR036640">
    <property type="entry name" value="ABC1_TM_sf"/>
</dbReference>
<dbReference type="SMART" id="SM00382">
    <property type="entry name" value="AAA"/>
    <property type="match status" value="1"/>
</dbReference>
<dbReference type="CDD" id="cd03251">
    <property type="entry name" value="ABCC_MsbA"/>
    <property type="match status" value="1"/>
</dbReference>
<evidence type="ECO:0000256" key="8">
    <source>
        <dbReference type="ARBA" id="ARBA00023136"/>
    </source>
</evidence>
<dbReference type="InterPro" id="IPR003439">
    <property type="entry name" value="ABC_transporter-like_ATP-bd"/>
</dbReference>
<keyword evidence="4 10" id="KW-0812">Transmembrane</keyword>
<dbReference type="EMBL" id="CP159837">
    <property type="protein sequence ID" value="XCM38479.1"/>
    <property type="molecule type" value="Genomic_DNA"/>
</dbReference>
<comment type="catalytic activity">
    <reaction evidence="1">
        <text>ATP + protein L-histidine = ADP + protein N-phospho-L-histidine.</text>
        <dbReference type="EC" id="2.7.13.3"/>
    </reaction>
</comment>
<evidence type="ECO:0000256" key="3">
    <source>
        <dbReference type="ARBA" id="ARBA00012438"/>
    </source>
</evidence>
<dbReference type="PROSITE" id="PS00211">
    <property type="entry name" value="ABC_TRANSPORTER_1"/>
    <property type="match status" value="1"/>
</dbReference>
<dbReference type="InterPro" id="IPR017871">
    <property type="entry name" value="ABC_transporter-like_CS"/>
</dbReference>